<accession>A0ABS7CIT1</accession>
<feature type="domain" description="Aminotransferase class V" evidence="3">
    <location>
        <begin position="20"/>
        <end position="137"/>
    </location>
</feature>
<keyword evidence="4" id="KW-0032">Aminotransferase</keyword>
<dbReference type="PANTHER" id="PTHR43586:SF8">
    <property type="entry name" value="CYSTEINE DESULFURASE 1, CHLOROPLASTIC"/>
    <property type="match status" value="1"/>
</dbReference>
<dbReference type="InterPro" id="IPR000192">
    <property type="entry name" value="Aminotrans_V_dom"/>
</dbReference>
<evidence type="ECO:0000259" key="3">
    <source>
        <dbReference type="Pfam" id="PF00266"/>
    </source>
</evidence>
<dbReference type="InterPro" id="IPR015421">
    <property type="entry name" value="PyrdxlP-dep_Trfase_major"/>
</dbReference>
<dbReference type="PANTHER" id="PTHR43586">
    <property type="entry name" value="CYSTEINE DESULFURASE"/>
    <property type="match status" value="1"/>
</dbReference>
<evidence type="ECO:0000313" key="4">
    <source>
        <dbReference type="EMBL" id="MBW7460839.1"/>
    </source>
</evidence>
<feature type="non-terminal residue" evidence="4">
    <location>
        <position position="144"/>
    </location>
</feature>
<evidence type="ECO:0000313" key="5">
    <source>
        <dbReference type="Proteomes" id="UP001519887"/>
    </source>
</evidence>
<dbReference type="InterPro" id="IPR015424">
    <property type="entry name" value="PyrdxlP-dep_Trfase"/>
</dbReference>
<keyword evidence="2" id="KW-0663">Pyridoxal phosphate</keyword>
<dbReference type="Gene3D" id="3.90.1150.10">
    <property type="entry name" value="Aspartate Aminotransferase, domain 1"/>
    <property type="match status" value="1"/>
</dbReference>
<evidence type="ECO:0000256" key="1">
    <source>
        <dbReference type="ARBA" id="ARBA00001933"/>
    </source>
</evidence>
<keyword evidence="4" id="KW-0808">Transferase</keyword>
<sequence length="144" mass="15726">MKALIDKSNFIGLDQCTWLFCGAESPVHRGALEAVHDYMNARTGGPRGRERNAETEWKCKTNLAALIGGNARDIALMSNASEAISMVAQAAVLQPGDNVIINKLEFPSGILPWLALKQQGVEVRVVEHTDWGVDAQDILRLVDD</sequence>
<proteinExistence type="predicted"/>
<dbReference type="Pfam" id="PF00266">
    <property type="entry name" value="Aminotran_5"/>
    <property type="match status" value="1"/>
</dbReference>
<gene>
    <name evidence="4" type="ORF">K0U00_42940</name>
</gene>
<dbReference type="GO" id="GO:0008483">
    <property type="term" value="F:transaminase activity"/>
    <property type="evidence" value="ECO:0007669"/>
    <property type="project" value="UniProtKB-KW"/>
</dbReference>
<name>A0ABS7CIT1_9BACL</name>
<dbReference type="Proteomes" id="UP001519887">
    <property type="component" value="Unassembled WGS sequence"/>
</dbReference>
<dbReference type="InterPro" id="IPR015422">
    <property type="entry name" value="PyrdxlP-dep_Trfase_small"/>
</dbReference>
<comment type="caution">
    <text evidence="4">The sequence shown here is derived from an EMBL/GenBank/DDBJ whole genome shotgun (WGS) entry which is preliminary data.</text>
</comment>
<protein>
    <submittedName>
        <fullName evidence="4">Aminotransferase class V-fold PLP-dependent enzyme</fullName>
    </submittedName>
</protein>
<keyword evidence="5" id="KW-1185">Reference proteome</keyword>
<comment type="cofactor">
    <cofactor evidence="1">
        <name>pyridoxal 5'-phosphate</name>
        <dbReference type="ChEBI" id="CHEBI:597326"/>
    </cofactor>
</comment>
<dbReference type="Gene3D" id="3.40.640.10">
    <property type="entry name" value="Type I PLP-dependent aspartate aminotransferase-like (Major domain)"/>
    <property type="match status" value="1"/>
</dbReference>
<organism evidence="4 5">
    <name type="scientific">Paenibacillus sepulcri</name>
    <dbReference type="NCBI Taxonomy" id="359917"/>
    <lineage>
        <taxon>Bacteria</taxon>
        <taxon>Bacillati</taxon>
        <taxon>Bacillota</taxon>
        <taxon>Bacilli</taxon>
        <taxon>Bacillales</taxon>
        <taxon>Paenibacillaceae</taxon>
        <taxon>Paenibacillus</taxon>
    </lineage>
</organism>
<dbReference type="EMBL" id="JAHZIK010002497">
    <property type="protein sequence ID" value="MBW7460839.1"/>
    <property type="molecule type" value="Genomic_DNA"/>
</dbReference>
<dbReference type="SUPFAM" id="SSF53383">
    <property type="entry name" value="PLP-dependent transferases"/>
    <property type="match status" value="1"/>
</dbReference>
<evidence type="ECO:0000256" key="2">
    <source>
        <dbReference type="ARBA" id="ARBA00022898"/>
    </source>
</evidence>
<reference evidence="4 5" key="1">
    <citation type="submission" date="2021-07" db="EMBL/GenBank/DDBJ databases">
        <title>Paenibacillus radiodurans sp. nov., isolated from the southeastern edge of Tengger Desert.</title>
        <authorList>
            <person name="Zhang G."/>
        </authorList>
    </citation>
    <scope>NUCLEOTIDE SEQUENCE [LARGE SCALE GENOMIC DNA]</scope>
    <source>
        <strain evidence="4 5">CCM 7311</strain>
    </source>
</reference>